<organism evidence="11 12">
    <name type="scientific">Psychrobacter phenylpyruvicus</name>
    <dbReference type="NCBI Taxonomy" id="29432"/>
    <lineage>
        <taxon>Bacteria</taxon>
        <taxon>Pseudomonadati</taxon>
        <taxon>Pseudomonadota</taxon>
        <taxon>Gammaproteobacteria</taxon>
        <taxon>Moraxellales</taxon>
        <taxon>Moraxellaceae</taxon>
        <taxon>Psychrobacter</taxon>
    </lineage>
</organism>
<reference evidence="11 12" key="1">
    <citation type="submission" date="2018-06" db="EMBL/GenBank/DDBJ databases">
        <authorList>
            <consortium name="Pathogen Informatics"/>
            <person name="Doyle S."/>
        </authorList>
    </citation>
    <scope>NUCLEOTIDE SEQUENCE [LARGE SCALE GENOMIC DNA]</scope>
    <source>
        <strain evidence="11 12">NCTC10526</strain>
    </source>
</reference>
<comment type="similarity">
    <text evidence="8">Belongs to the BamA family.</text>
</comment>
<evidence type="ECO:0000259" key="10">
    <source>
        <dbReference type="PROSITE" id="PS51779"/>
    </source>
</evidence>
<dbReference type="InterPro" id="IPR010827">
    <property type="entry name" value="BamA/TamA_POTRA"/>
</dbReference>
<dbReference type="PROSITE" id="PS51779">
    <property type="entry name" value="POTRA"/>
    <property type="match status" value="4"/>
</dbReference>
<dbReference type="GO" id="GO:0043165">
    <property type="term" value="P:Gram-negative-bacterium-type cell outer membrane assembly"/>
    <property type="evidence" value="ECO:0007669"/>
    <property type="project" value="UniProtKB-UniRule"/>
</dbReference>
<dbReference type="InterPro" id="IPR023707">
    <property type="entry name" value="OM_assembly_BamA"/>
</dbReference>
<dbReference type="NCBIfam" id="TIGR03303">
    <property type="entry name" value="OM_YaeT"/>
    <property type="match status" value="1"/>
</dbReference>
<evidence type="ECO:0000256" key="6">
    <source>
        <dbReference type="ARBA" id="ARBA00023136"/>
    </source>
</evidence>
<dbReference type="Pfam" id="PF01103">
    <property type="entry name" value="Omp85"/>
    <property type="match status" value="1"/>
</dbReference>
<keyword evidence="2 8" id="KW-1134">Transmembrane beta strand</keyword>
<accession>A0A379LI12</accession>
<keyword evidence="4 8" id="KW-0732">Signal</keyword>
<protein>
    <recommendedName>
        <fullName evidence="8 9">Outer membrane protein assembly factor BamA</fullName>
    </recommendedName>
</protein>
<evidence type="ECO:0000256" key="2">
    <source>
        <dbReference type="ARBA" id="ARBA00022452"/>
    </source>
</evidence>
<dbReference type="GO" id="GO:1990063">
    <property type="term" value="C:Bam protein complex"/>
    <property type="evidence" value="ECO:0007669"/>
    <property type="project" value="TreeGrafter"/>
</dbReference>
<dbReference type="RefSeq" id="WP_028858707.1">
    <property type="nucleotide sequence ID" value="NZ_CAJHAQ010000001.1"/>
</dbReference>
<evidence type="ECO:0000313" key="12">
    <source>
        <dbReference type="Proteomes" id="UP000254123"/>
    </source>
</evidence>
<evidence type="ECO:0000256" key="4">
    <source>
        <dbReference type="ARBA" id="ARBA00022729"/>
    </source>
</evidence>
<keyword evidence="7 8" id="KW-0998">Cell outer membrane</keyword>
<dbReference type="GO" id="GO:0051205">
    <property type="term" value="P:protein insertion into membrane"/>
    <property type="evidence" value="ECO:0007669"/>
    <property type="project" value="UniProtKB-UniRule"/>
</dbReference>
<dbReference type="PANTHER" id="PTHR12815:SF23">
    <property type="entry name" value="OUTER MEMBRANE PROTEIN ASSEMBLY FACTOR BAMA"/>
    <property type="match status" value="1"/>
</dbReference>
<proteinExistence type="inferred from homology"/>
<evidence type="ECO:0000256" key="8">
    <source>
        <dbReference type="HAMAP-Rule" id="MF_01430"/>
    </source>
</evidence>
<dbReference type="InterPro" id="IPR000184">
    <property type="entry name" value="Bac_surfAg_D15"/>
</dbReference>
<comment type="subunit">
    <text evidence="8">Part of the Bam complex.</text>
</comment>
<keyword evidence="12" id="KW-1185">Reference proteome</keyword>
<dbReference type="PIRSF" id="PIRSF006076">
    <property type="entry name" value="OM_assembly_OMP85"/>
    <property type="match status" value="1"/>
</dbReference>
<evidence type="ECO:0000256" key="9">
    <source>
        <dbReference type="NCBIfam" id="TIGR03303"/>
    </source>
</evidence>
<evidence type="ECO:0000256" key="5">
    <source>
        <dbReference type="ARBA" id="ARBA00022737"/>
    </source>
</evidence>
<keyword evidence="3 8" id="KW-0812">Transmembrane</keyword>
<dbReference type="Gene3D" id="2.40.160.50">
    <property type="entry name" value="membrane protein fhac: a member of the omp85/tpsb transporter family"/>
    <property type="match status" value="1"/>
</dbReference>
<dbReference type="HAMAP" id="MF_01430">
    <property type="entry name" value="OM_assembly_BamA"/>
    <property type="match status" value="1"/>
</dbReference>
<keyword evidence="6 8" id="KW-0472">Membrane</keyword>
<gene>
    <name evidence="11" type="primary">yaeT</name>
    <name evidence="8" type="synonym">bamA</name>
    <name evidence="11" type="ORF">NCTC10526_00529</name>
</gene>
<dbReference type="AlphaFoldDB" id="A0A379LI12"/>
<feature type="domain" description="POTRA" evidence="10">
    <location>
        <begin position="98"/>
        <end position="178"/>
    </location>
</feature>
<feature type="signal peptide" evidence="8">
    <location>
        <begin position="1"/>
        <end position="27"/>
    </location>
</feature>
<name>A0A379LI12_9GAMM</name>
<feature type="domain" description="POTRA" evidence="10">
    <location>
        <begin position="353"/>
        <end position="427"/>
    </location>
</feature>
<dbReference type="Pfam" id="PF07244">
    <property type="entry name" value="POTRA"/>
    <property type="match status" value="5"/>
</dbReference>
<feature type="domain" description="POTRA" evidence="10">
    <location>
        <begin position="181"/>
        <end position="269"/>
    </location>
</feature>
<dbReference type="InterPro" id="IPR039910">
    <property type="entry name" value="D15-like"/>
</dbReference>
<dbReference type="PANTHER" id="PTHR12815">
    <property type="entry name" value="SORTING AND ASSEMBLY MACHINERY SAMM50 PROTEIN FAMILY MEMBER"/>
    <property type="match status" value="1"/>
</dbReference>
<sequence precursor="true">MQTSLFKMSQLIAVPAFAAIMAVSAQAADAVLTDVQFVGLQRLTPESLYPLLTTNVGETITDQDLANSIQALYATGDFANIQAKNENGRVTYYVVERPIVAEVNFEGNKLIPKEGLEEGLKYAGISVGSVLKQSTVQNVANELQQQYIGQGYYNSDIEVDQELLDGNRVKLTVRFIEGKAAKVVDINVIGNKHFSDEDIKDVFAVKETSWTRLLSKSDRYAKEKLAASLENLKSMYMNEGFVNFSVDNAILNINDSKDKVFIEVSLTEGEQYKFGEINFLGNPSYDKQELAKNISFKPGEQFSQAKLEASTSALKNQYGDDGYYFAQVRPVPRINDETKTVDIDYFIDPARPVYVRRINFTGNTKTEDEVLRREMRQLEGALASNEKIQNSRVRLMRTGFFKAVNVDVKPVPNTPDQVDVNISVEEQPSGSSTIAAGYSQSGGVTFQLDFSQRNFMGTGNRVNAALSRSQTRDSYSLGFTDPYFTENGVSQGVSAYYRKTKYDDRNVSNYVTDSYGATLSYSYPIDETKRISAGFNYDNTEVRGGRYMGISNAYDLLKEGGKSSVYTRQVEDDKGQVIDEDYIGGFKNDYDTYSLLLGWDYSTLDRPVFPTKGMSHTVNANLGFGDHTYQKLTYTGNVYYPLGRDFVARGYAKLGYGNDLPFYENFYAGGYGSVRGYESSSLGPRSPYFTDMSNHDKNLKDYGYAVGEEVGGNALATVGAELVLPMPFKGDWADQVRPVVFVEGGQVFDTTDKEDKKVKFDKAAGKFVEADDGTPLLIQDKDFRYSAGAGITWFTPIGPISLSYAKPFGDKKGDKTEEVQFQIGSTF</sequence>
<comment type="function">
    <text evidence="8">Part of the outer membrane protein assembly complex, which is involved in assembly and insertion of beta-barrel proteins into the outer membrane.</text>
</comment>
<dbReference type="Gene3D" id="3.10.20.310">
    <property type="entry name" value="membrane protein fhac"/>
    <property type="match status" value="5"/>
</dbReference>
<dbReference type="EMBL" id="UGVC01000001">
    <property type="protein sequence ID" value="SUD90206.1"/>
    <property type="molecule type" value="Genomic_DNA"/>
</dbReference>
<evidence type="ECO:0000256" key="7">
    <source>
        <dbReference type="ARBA" id="ARBA00023237"/>
    </source>
</evidence>
<comment type="subcellular location">
    <subcellularLocation>
        <location evidence="8">Cell outer membrane</location>
    </subcellularLocation>
    <subcellularLocation>
        <location evidence="1">Membrane</location>
    </subcellularLocation>
</comment>
<dbReference type="Proteomes" id="UP000254123">
    <property type="component" value="Unassembled WGS sequence"/>
</dbReference>
<dbReference type="STRING" id="1123034.GCA_000685805_01142"/>
<dbReference type="InterPro" id="IPR034746">
    <property type="entry name" value="POTRA"/>
</dbReference>
<keyword evidence="5 8" id="KW-0677">Repeat</keyword>
<feature type="domain" description="POTRA" evidence="10">
    <location>
        <begin position="272"/>
        <end position="350"/>
    </location>
</feature>
<evidence type="ECO:0000256" key="3">
    <source>
        <dbReference type="ARBA" id="ARBA00022692"/>
    </source>
</evidence>
<evidence type="ECO:0000256" key="1">
    <source>
        <dbReference type="ARBA" id="ARBA00004370"/>
    </source>
</evidence>
<feature type="chain" id="PRO_5017093535" description="Outer membrane protein assembly factor BamA" evidence="8">
    <location>
        <begin position="28"/>
        <end position="827"/>
    </location>
</feature>
<evidence type="ECO:0000313" key="11">
    <source>
        <dbReference type="EMBL" id="SUD90206.1"/>
    </source>
</evidence>